<evidence type="ECO:0000313" key="3">
    <source>
        <dbReference type="Proteomes" id="UP001219525"/>
    </source>
</evidence>
<name>A0AAD7E585_9AGAR</name>
<evidence type="ECO:0000313" key="2">
    <source>
        <dbReference type="EMBL" id="KAJ7228556.1"/>
    </source>
</evidence>
<feature type="region of interest" description="Disordered" evidence="1">
    <location>
        <begin position="521"/>
        <end position="541"/>
    </location>
</feature>
<gene>
    <name evidence="2" type="ORF">GGX14DRAFT_613512</name>
</gene>
<feature type="compositionally biased region" description="Basic and acidic residues" evidence="1">
    <location>
        <begin position="371"/>
        <end position="398"/>
    </location>
</feature>
<feature type="compositionally biased region" description="Polar residues" evidence="1">
    <location>
        <begin position="741"/>
        <end position="761"/>
    </location>
</feature>
<feature type="region of interest" description="Disordered" evidence="1">
    <location>
        <begin position="992"/>
        <end position="1014"/>
    </location>
</feature>
<feature type="compositionally biased region" description="Acidic residues" evidence="1">
    <location>
        <begin position="102"/>
        <end position="115"/>
    </location>
</feature>
<feature type="region of interest" description="Disordered" evidence="1">
    <location>
        <begin position="358"/>
        <end position="493"/>
    </location>
</feature>
<feature type="compositionally biased region" description="Polar residues" evidence="1">
    <location>
        <begin position="422"/>
        <end position="433"/>
    </location>
</feature>
<accession>A0AAD7E585</accession>
<comment type="caution">
    <text evidence="2">The sequence shown here is derived from an EMBL/GenBank/DDBJ whole genome shotgun (WGS) entry which is preliminary data.</text>
</comment>
<keyword evidence="3" id="KW-1185">Reference proteome</keyword>
<feature type="compositionally biased region" description="Low complexity" evidence="1">
    <location>
        <begin position="125"/>
        <end position="135"/>
    </location>
</feature>
<dbReference type="EMBL" id="JARJCW010000002">
    <property type="protein sequence ID" value="KAJ7228556.1"/>
    <property type="molecule type" value="Genomic_DNA"/>
</dbReference>
<reference evidence="2" key="1">
    <citation type="submission" date="2023-03" db="EMBL/GenBank/DDBJ databases">
        <title>Massive genome expansion in bonnet fungi (Mycena s.s.) driven by repeated elements and novel gene families across ecological guilds.</title>
        <authorList>
            <consortium name="Lawrence Berkeley National Laboratory"/>
            <person name="Harder C.B."/>
            <person name="Miyauchi S."/>
            <person name="Viragh M."/>
            <person name="Kuo A."/>
            <person name="Thoen E."/>
            <person name="Andreopoulos B."/>
            <person name="Lu D."/>
            <person name="Skrede I."/>
            <person name="Drula E."/>
            <person name="Henrissat B."/>
            <person name="Morin E."/>
            <person name="Kohler A."/>
            <person name="Barry K."/>
            <person name="LaButti K."/>
            <person name="Morin E."/>
            <person name="Salamov A."/>
            <person name="Lipzen A."/>
            <person name="Mereny Z."/>
            <person name="Hegedus B."/>
            <person name="Baldrian P."/>
            <person name="Stursova M."/>
            <person name="Weitz H."/>
            <person name="Taylor A."/>
            <person name="Grigoriev I.V."/>
            <person name="Nagy L.G."/>
            <person name="Martin F."/>
            <person name="Kauserud H."/>
        </authorList>
    </citation>
    <scope>NUCLEOTIDE SEQUENCE</scope>
    <source>
        <strain evidence="2">9144</strain>
    </source>
</reference>
<feature type="region of interest" description="Disordered" evidence="1">
    <location>
        <begin position="241"/>
        <end position="261"/>
    </location>
</feature>
<dbReference type="PANTHER" id="PTHR24216">
    <property type="entry name" value="PAXILLIN-RELATED"/>
    <property type="match status" value="1"/>
</dbReference>
<dbReference type="AlphaFoldDB" id="A0AAD7E585"/>
<dbReference type="Proteomes" id="UP001219525">
    <property type="component" value="Unassembled WGS sequence"/>
</dbReference>
<organism evidence="2 3">
    <name type="scientific">Mycena pura</name>
    <dbReference type="NCBI Taxonomy" id="153505"/>
    <lineage>
        <taxon>Eukaryota</taxon>
        <taxon>Fungi</taxon>
        <taxon>Dikarya</taxon>
        <taxon>Basidiomycota</taxon>
        <taxon>Agaricomycotina</taxon>
        <taxon>Agaricomycetes</taxon>
        <taxon>Agaricomycetidae</taxon>
        <taxon>Agaricales</taxon>
        <taxon>Marasmiineae</taxon>
        <taxon>Mycenaceae</taxon>
        <taxon>Mycena</taxon>
    </lineage>
</organism>
<protein>
    <submittedName>
        <fullName evidence="2">Uncharacterized protein</fullName>
    </submittedName>
</protein>
<sequence>MSASQAINVNDRPCIVEVSYYFVANDVGYALGKRFPDPDEDLLRLSYGTVWAAPGLPRGRIVFSVARIQSVVAMIPYVLDGIEIFFLVEKPGLQMASMGGFEEEDNEAEDLEEEPSSNQPPGPWSSPTGSSPLLPQDDIFSTPQSSSSRFQNQQFSAYDQLWHLNTVLKAKYDTLQKNYSTLATSIPHVFSIIPNPYSVAVPASAPSTTAQFLLPSTKPDKIKYWRRSDYNVRKTTRGDLTVLNDASGSDSDEEMPRKKKKAKTDNVLGFLEHADGKPFDETTISFVRSTSYKIFQSLLDASLAPANWRDCSLEATNRFRAQMIQAIPDLALGENYWKVDLVGTEVYAQWKRKHLPAGQNVKDDLDDDGSLDERPTLKKTKVQERKANKGKVKEVVLEKRKRVNRSSRKHRHIEDSFDGAQPDTQIILDNTRSPTPPPVEMPAPEPNDAVLPPPPPVEMPAQEPNESDLPSPPPDTSMPHFTESTPEPEREEMVELKNPLSRFYVEPPLELVLPPTCTLPAASTSDSSSKPTPAANTVASTSKDASIKPKGATYFVPTATLTGYNLFGKSFTDDGKKKIPREQVKAEYQKPENKQRWDKIAKERKAEEKNKVEAAAALVESEQKPVKLELYVFDASTRLLRTVPEAHNTPSRNSPRAPAPAHSHSAAATCLPILVFRRLALLLDPIVRGLASKNGKILLLRVNSLSKFFSYVETVGSPPSLVTPLSARLLATHRTQAPSAALQQSTTWSRLPTPRSGASSDTRFHAGQLTSVRALYEKLDVSVTDIEAGTGPRSHGPHAHEYLKKRLRRRAVGHAARDLNGLVFLHVHRVFHRARTACIRHSRGACPHRPLVRVEMGRSMDWGAGAWGTLEDAARSAHRLDPVDVYALVGAHPLLRAPSIPLLHRVTRTCPCGMRQHSTATHQALDACAPAYAALLAHMADPAARANTSTMAGRWDRQCRTSMDSILWGGLGAGRRRGLGFYYQRRRHAGHAPAYVRRPGQTRAGHRRRRQANF</sequence>
<feature type="region of interest" description="Disordered" evidence="1">
    <location>
        <begin position="102"/>
        <end position="146"/>
    </location>
</feature>
<feature type="compositionally biased region" description="Basic residues" evidence="1">
    <location>
        <begin position="399"/>
        <end position="411"/>
    </location>
</feature>
<feature type="region of interest" description="Disordered" evidence="1">
    <location>
        <begin position="741"/>
        <end position="762"/>
    </location>
</feature>
<feature type="compositionally biased region" description="Basic residues" evidence="1">
    <location>
        <begin position="1004"/>
        <end position="1014"/>
    </location>
</feature>
<proteinExistence type="predicted"/>
<evidence type="ECO:0000256" key="1">
    <source>
        <dbReference type="SAM" id="MobiDB-lite"/>
    </source>
</evidence>
<feature type="compositionally biased region" description="Pro residues" evidence="1">
    <location>
        <begin position="434"/>
        <end position="458"/>
    </location>
</feature>